<dbReference type="PANTHER" id="PTHR13847:SF289">
    <property type="entry name" value="GLYCINE OXIDASE"/>
    <property type="match status" value="1"/>
</dbReference>
<keyword evidence="1 3" id="KW-0560">Oxidoreductase</keyword>
<dbReference type="EC" id="1.4.3.19" evidence="3"/>
<gene>
    <name evidence="3" type="ORF">AVDCRST_MAG79-30</name>
</gene>
<dbReference type="Gene3D" id="3.50.50.60">
    <property type="entry name" value="FAD/NAD(P)-binding domain"/>
    <property type="match status" value="1"/>
</dbReference>
<dbReference type="PANTHER" id="PTHR13847">
    <property type="entry name" value="SARCOSINE DEHYDROGENASE-RELATED"/>
    <property type="match status" value="1"/>
</dbReference>
<feature type="domain" description="FAD dependent oxidoreductase" evidence="2">
    <location>
        <begin position="2"/>
        <end position="63"/>
    </location>
</feature>
<dbReference type="InterPro" id="IPR036188">
    <property type="entry name" value="FAD/NAD-bd_sf"/>
</dbReference>
<dbReference type="Pfam" id="PF01266">
    <property type="entry name" value="DAO"/>
    <property type="match status" value="1"/>
</dbReference>
<dbReference type="Gene3D" id="3.30.9.10">
    <property type="entry name" value="D-Amino Acid Oxidase, subunit A, domain 2"/>
    <property type="match status" value="1"/>
</dbReference>
<proteinExistence type="predicted"/>
<name>A0A6J4TAC6_9ACTN</name>
<dbReference type="AlphaFoldDB" id="A0A6J4TAC6"/>
<dbReference type="GO" id="GO:0005737">
    <property type="term" value="C:cytoplasm"/>
    <property type="evidence" value="ECO:0007669"/>
    <property type="project" value="TreeGrafter"/>
</dbReference>
<protein>
    <submittedName>
        <fullName evidence="3">Glycine oxidase ThiO</fullName>
        <ecNumber evidence="3">1.4.3.19</ecNumber>
    </submittedName>
</protein>
<accession>A0A6J4TAC6</accession>
<dbReference type="EMBL" id="CADCWC010000005">
    <property type="protein sequence ID" value="CAA9518063.1"/>
    <property type="molecule type" value="Genomic_DNA"/>
</dbReference>
<dbReference type="GO" id="GO:0043799">
    <property type="term" value="F:glycine oxidase activity"/>
    <property type="evidence" value="ECO:0007669"/>
    <property type="project" value="UniProtKB-EC"/>
</dbReference>
<dbReference type="InterPro" id="IPR006076">
    <property type="entry name" value="FAD-dep_OxRdtase"/>
</dbReference>
<evidence type="ECO:0000259" key="2">
    <source>
        <dbReference type="Pfam" id="PF01266"/>
    </source>
</evidence>
<evidence type="ECO:0000313" key="3">
    <source>
        <dbReference type="EMBL" id="CAA9518063.1"/>
    </source>
</evidence>
<sequence length="85" mass="8723">MRDAAEVVPGILELEVAEVLAGLRPGTPDNAPLLGRRGDVLVAGGHYRNGILLTPVTAELVAAELAGEPALPAAFSPSRFDLVPA</sequence>
<organism evidence="3">
    <name type="scientific">uncultured Thermoleophilia bacterium</name>
    <dbReference type="NCBI Taxonomy" id="1497501"/>
    <lineage>
        <taxon>Bacteria</taxon>
        <taxon>Bacillati</taxon>
        <taxon>Actinomycetota</taxon>
        <taxon>Thermoleophilia</taxon>
        <taxon>environmental samples</taxon>
    </lineage>
</organism>
<evidence type="ECO:0000256" key="1">
    <source>
        <dbReference type="ARBA" id="ARBA00023002"/>
    </source>
</evidence>
<dbReference type="SUPFAM" id="SSF51971">
    <property type="entry name" value="Nucleotide-binding domain"/>
    <property type="match status" value="1"/>
</dbReference>
<reference evidence="3" key="1">
    <citation type="submission" date="2020-02" db="EMBL/GenBank/DDBJ databases">
        <authorList>
            <person name="Meier V. D."/>
        </authorList>
    </citation>
    <scope>NUCLEOTIDE SEQUENCE</scope>
    <source>
        <strain evidence="3">AVDCRST_MAG79</strain>
    </source>
</reference>